<evidence type="ECO:0000313" key="8">
    <source>
        <dbReference type="EMBL" id="AOV15776.1"/>
    </source>
</evidence>
<dbReference type="Proteomes" id="UP000095342">
    <property type="component" value="Chromosome"/>
</dbReference>
<dbReference type="GO" id="GO:0009279">
    <property type="term" value="C:cell outer membrane"/>
    <property type="evidence" value="ECO:0007669"/>
    <property type="project" value="UniProtKB-SubCell"/>
</dbReference>
<keyword evidence="6" id="KW-0472">Membrane</keyword>
<organism evidence="8 9">
    <name type="scientific">Acidihalobacter aeolianus</name>
    <dbReference type="NCBI Taxonomy" id="2792603"/>
    <lineage>
        <taxon>Bacteria</taxon>
        <taxon>Pseudomonadati</taxon>
        <taxon>Pseudomonadota</taxon>
        <taxon>Gammaproteobacteria</taxon>
        <taxon>Chromatiales</taxon>
        <taxon>Ectothiorhodospiraceae</taxon>
        <taxon>Acidihalobacter</taxon>
    </lineage>
</organism>
<accession>A0A1D8K4A0</accession>
<dbReference type="InterPro" id="IPR003423">
    <property type="entry name" value="OMP_efflux"/>
</dbReference>
<evidence type="ECO:0000256" key="6">
    <source>
        <dbReference type="ARBA" id="ARBA00023136"/>
    </source>
</evidence>
<evidence type="ECO:0000256" key="5">
    <source>
        <dbReference type="ARBA" id="ARBA00022692"/>
    </source>
</evidence>
<dbReference type="Pfam" id="PF02321">
    <property type="entry name" value="OEP"/>
    <property type="match status" value="2"/>
</dbReference>
<sequence>MIARLRSLPALTAWALQHNPQTAAAWASLRAAAAALGVAKGAWLPTSSVIVNDQRSGTTYDIGISPPPVNGVYNSLTLSETLFHFGYRRATVDQARANVLASRFDANAALQSIALNVAVDYYDMAQAREEVHIYRQGVAEAHEIYADAEAQYRVHLKSATDVYQAQMELAQAQEQLHSAQGQAAAQRGILAEAAGLPVTTPLSVYPLPVPRDTVPASIHALLRTTLRKNPTLLAEQARVRAASAAVRQAASADSPSLSLNAGLGKNVLSNQPDESSFSIGLKLNIPLDLSYSAAYQMQQNRALMQEAQAQVRVTANAVQLSVWENYARWRGAVRAYKAARQQVASARKAVDGIRTEYRIGLASMLDLVTAEQNLISARIVLVEVMNEVAVDRAQLYRNVGFNPIPSR</sequence>
<dbReference type="GO" id="GO:1990281">
    <property type="term" value="C:efflux pump complex"/>
    <property type="evidence" value="ECO:0007669"/>
    <property type="project" value="TreeGrafter"/>
</dbReference>
<dbReference type="KEGG" id="aaeo:BJI67_00710"/>
<evidence type="ECO:0000256" key="1">
    <source>
        <dbReference type="ARBA" id="ARBA00004442"/>
    </source>
</evidence>
<evidence type="ECO:0000256" key="4">
    <source>
        <dbReference type="ARBA" id="ARBA00022452"/>
    </source>
</evidence>
<dbReference type="GO" id="GO:0015562">
    <property type="term" value="F:efflux transmembrane transporter activity"/>
    <property type="evidence" value="ECO:0007669"/>
    <property type="project" value="InterPro"/>
</dbReference>
<evidence type="ECO:0008006" key="10">
    <source>
        <dbReference type="Google" id="ProtNLM"/>
    </source>
</evidence>
<keyword evidence="3" id="KW-0813">Transport</keyword>
<dbReference type="PANTHER" id="PTHR30026">
    <property type="entry name" value="OUTER MEMBRANE PROTEIN TOLC"/>
    <property type="match status" value="1"/>
</dbReference>
<evidence type="ECO:0000256" key="3">
    <source>
        <dbReference type="ARBA" id="ARBA00022448"/>
    </source>
</evidence>
<keyword evidence="7" id="KW-0998">Cell outer membrane</keyword>
<dbReference type="PIRSF" id="PIRSF001892">
    <property type="entry name" value="CyaE"/>
    <property type="match status" value="1"/>
</dbReference>
<dbReference type="GO" id="GO:0015288">
    <property type="term" value="F:porin activity"/>
    <property type="evidence" value="ECO:0007669"/>
    <property type="project" value="TreeGrafter"/>
</dbReference>
<dbReference type="InterPro" id="IPR028351">
    <property type="entry name" value="CyaE"/>
</dbReference>
<dbReference type="Gene3D" id="1.20.1600.10">
    <property type="entry name" value="Outer membrane efflux proteins (OEP)"/>
    <property type="match status" value="1"/>
</dbReference>
<gene>
    <name evidence="8" type="ORF">BJI67_00710</name>
</gene>
<keyword evidence="4" id="KW-1134">Transmembrane beta strand</keyword>
<comment type="subcellular location">
    <subcellularLocation>
        <location evidence="1">Cell outer membrane</location>
    </subcellularLocation>
</comment>
<dbReference type="SUPFAM" id="SSF56954">
    <property type="entry name" value="Outer membrane efflux proteins (OEP)"/>
    <property type="match status" value="1"/>
</dbReference>
<dbReference type="AlphaFoldDB" id="A0A1D8K4A0"/>
<comment type="similarity">
    <text evidence="2">Belongs to the outer membrane factor (OMF) (TC 1.B.17) family.</text>
</comment>
<keyword evidence="5" id="KW-0812">Transmembrane</keyword>
<reference evidence="8 9" key="1">
    <citation type="submission" date="2016-09" db="EMBL/GenBank/DDBJ databases">
        <title>Acidihalobacter prosperus V6 (DSM14174).</title>
        <authorList>
            <person name="Khaleque H.N."/>
            <person name="Ramsay J.P."/>
            <person name="Murphy R.J.T."/>
            <person name="Kaksonen A.H."/>
            <person name="Boxall N.J."/>
            <person name="Watkin E.L.J."/>
        </authorList>
    </citation>
    <scope>NUCLEOTIDE SEQUENCE [LARGE SCALE GENOMIC DNA]</scope>
    <source>
        <strain evidence="8 9">V6</strain>
    </source>
</reference>
<evidence type="ECO:0000256" key="2">
    <source>
        <dbReference type="ARBA" id="ARBA00007613"/>
    </source>
</evidence>
<evidence type="ECO:0000256" key="7">
    <source>
        <dbReference type="ARBA" id="ARBA00023237"/>
    </source>
</evidence>
<protein>
    <recommendedName>
        <fullName evidence="10">Protein CyaE</fullName>
    </recommendedName>
</protein>
<dbReference type="InterPro" id="IPR051906">
    <property type="entry name" value="TolC-like"/>
</dbReference>
<dbReference type="EMBL" id="CP017448">
    <property type="protein sequence ID" value="AOV15776.1"/>
    <property type="molecule type" value="Genomic_DNA"/>
</dbReference>
<evidence type="ECO:0000313" key="9">
    <source>
        <dbReference type="Proteomes" id="UP000095342"/>
    </source>
</evidence>
<dbReference type="PANTHER" id="PTHR30026:SF20">
    <property type="entry name" value="OUTER MEMBRANE PROTEIN TOLC"/>
    <property type="match status" value="1"/>
</dbReference>
<keyword evidence="9" id="KW-1185">Reference proteome</keyword>
<proteinExistence type="inferred from homology"/>
<name>A0A1D8K4A0_9GAMM</name>